<reference evidence="1 2" key="1">
    <citation type="submission" date="2017-02" db="EMBL/GenBank/DDBJ databases">
        <title>Clonality and virulence of isolates of VRE in Hematopoietic Stem Cell Transplanted (HSCT) patients.</title>
        <authorList>
            <person name="Marchi A.P."/>
            <person name="Martins R.C."/>
            <person name="Marie S.K."/>
            <person name="Levin A.S."/>
            <person name="Costa S.F."/>
        </authorList>
    </citation>
    <scope>NUCLEOTIDE SEQUENCE [LARGE SCALE GENOMIC DNA]</scope>
    <source>
        <strain evidence="1 2">LIM1759</strain>
    </source>
</reference>
<comment type="caution">
    <text evidence="1">The sequence shown here is derived from an EMBL/GenBank/DDBJ whole genome shotgun (WGS) entry which is preliminary data.</text>
</comment>
<protein>
    <submittedName>
        <fullName evidence="1">Uncharacterized protein</fullName>
    </submittedName>
</protein>
<dbReference type="EMBL" id="MVGJ01000077">
    <property type="protein sequence ID" value="OOL80275.1"/>
    <property type="molecule type" value="Genomic_DNA"/>
</dbReference>
<sequence length="122" mass="13530">MMEIDKKELILMKTSTKVTIGLSVAAAASVATAVVVSGKVMEKIHHMTTRTKVKKFVYDKFDGNEKLLEIVDGLSDSDLDSLMGMLAKIKSGKKKISVYGDSIKDSTEDVKDRLMHFVEKMM</sequence>
<evidence type="ECO:0000313" key="2">
    <source>
        <dbReference type="Proteomes" id="UP000191171"/>
    </source>
</evidence>
<accession>A0A1S8K6U4</accession>
<name>A0A1S8K6U4_ENTFC</name>
<dbReference type="AlphaFoldDB" id="A0A1S8K6U4"/>
<dbReference type="Proteomes" id="UP000191171">
    <property type="component" value="Unassembled WGS sequence"/>
</dbReference>
<organism evidence="1 2">
    <name type="scientific">Enterococcus faecium</name>
    <name type="common">Streptococcus faecium</name>
    <dbReference type="NCBI Taxonomy" id="1352"/>
    <lineage>
        <taxon>Bacteria</taxon>
        <taxon>Bacillati</taxon>
        <taxon>Bacillota</taxon>
        <taxon>Bacilli</taxon>
        <taxon>Lactobacillales</taxon>
        <taxon>Enterococcaceae</taxon>
        <taxon>Enterococcus</taxon>
    </lineage>
</organism>
<proteinExistence type="predicted"/>
<evidence type="ECO:0000313" key="1">
    <source>
        <dbReference type="EMBL" id="OOL80275.1"/>
    </source>
</evidence>
<gene>
    <name evidence="1" type="ORF">B1P95_11935</name>
</gene>